<organism evidence="17 18">
    <name type="scientific">Mycena sanguinolenta</name>
    <dbReference type="NCBI Taxonomy" id="230812"/>
    <lineage>
        <taxon>Eukaryota</taxon>
        <taxon>Fungi</taxon>
        <taxon>Dikarya</taxon>
        <taxon>Basidiomycota</taxon>
        <taxon>Agaricomycotina</taxon>
        <taxon>Agaricomycetes</taxon>
        <taxon>Agaricomycetidae</taxon>
        <taxon>Agaricales</taxon>
        <taxon>Marasmiineae</taxon>
        <taxon>Mycenaceae</taxon>
        <taxon>Mycena</taxon>
    </lineage>
</organism>
<evidence type="ECO:0000256" key="16">
    <source>
        <dbReference type="SAM" id="Phobius"/>
    </source>
</evidence>
<evidence type="ECO:0000256" key="14">
    <source>
        <dbReference type="PIRSR" id="PIRSR602401-1"/>
    </source>
</evidence>
<evidence type="ECO:0000256" key="5">
    <source>
        <dbReference type="ARBA" id="ARBA00022617"/>
    </source>
</evidence>
<feature type="binding site" description="axial binding residue" evidence="14">
    <location>
        <position position="491"/>
    </location>
    <ligand>
        <name>heme</name>
        <dbReference type="ChEBI" id="CHEBI:30413"/>
    </ligand>
    <ligandPart>
        <name>Fe</name>
        <dbReference type="ChEBI" id="CHEBI:18248"/>
    </ligandPart>
</feature>
<evidence type="ECO:0000256" key="8">
    <source>
        <dbReference type="ARBA" id="ARBA00022989"/>
    </source>
</evidence>
<dbReference type="AlphaFoldDB" id="A0A8H7DCX5"/>
<dbReference type="InterPro" id="IPR002401">
    <property type="entry name" value="Cyt_P450_E_grp-I"/>
</dbReference>
<dbReference type="SUPFAM" id="SSF48264">
    <property type="entry name" value="Cytochrome P450"/>
    <property type="match status" value="1"/>
</dbReference>
<keyword evidence="9 15" id="KW-0560">Oxidoreductase</keyword>
<evidence type="ECO:0000256" key="6">
    <source>
        <dbReference type="ARBA" id="ARBA00022692"/>
    </source>
</evidence>
<keyword evidence="5 14" id="KW-0349">Heme</keyword>
<evidence type="ECO:0000256" key="4">
    <source>
        <dbReference type="ARBA" id="ARBA00010617"/>
    </source>
</evidence>
<evidence type="ECO:0000256" key="9">
    <source>
        <dbReference type="ARBA" id="ARBA00023002"/>
    </source>
</evidence>
<dbReference type="EMBL" id="JACAZH010000006">
    <property type="protein sequence ID" value="KAF7367001.1"/>
    <property type="molecule type" value="Genomic_DNA"/>
</dbReference>
<dbReference type="PANTHER" id="PTHR46300">
    <property type="entry name" value="P450, PUTATIVE (EUROFUNG)-RELATED-RELATED"/>
    <property type="match status" value="1"/>
</dbReference>
<evidence type="ECO:0000256" key="11">
    <source>
        <dbReference type="ARBA" id="ARBA00023033"/>
    </source>
</evidence>
<dbReference type="GO" id="GO:0004497">
    <property type="term" value="F:monooxygenase activity"/>
    <property type="evidence" value="ECO:0007669"/>
    <property type="project" value="UniProtKB-KW"/>
</dbReference>
<reference evidence="17" key="1">
    <citation type="submission" date="2020-05" db="EMBL/GenBank/DDBJ databases">
        <title>Mycena genomes resolve the evolution of fungal bioluminescence.</title>
        <authorList>
            <person name="Tsai I.J."/>
        </authorList>
    </citation>
    <scope>NUCLEOTIDE SEQUENCE</scope>
    <source>
        <strain evidence="17">160909Yilan</strain>
    </source>
</reference>
<dbReference type="GO" id="GO:0016020">
    <property type="term" value="C:membrane"/>
    <property type="evidence" value="ECO:0007669"/>
    <property type="project" value="UniProtKB-SubCell"/>
</dbReference>
<dbReference type="GO" id="GO:0016705">
    <property type="term" value="F:oxidoreductase activity, acting on paired donors, with incorporation or reduction of molecular oxygen"/>
    <property type="evidence" value="ECO:0007669"/>
    <property type="project" value="InterPro"/>
</dbReference>
<dbReference type="Pfam" id="PF00067">
    <property type="entry name" value="p450"/>
    <property type="match status" value="2"/>
</dbReference>
<dbReference type="PANTHER" id="PTHR46300:SF2">
    <property type="entry name" value="CYTOCHROME P450 MONOOXYGENASE ALNH-RELATED"/>
    <property type="match status" value="1"/>
</dbReference>
<dbReference type="PRINTS" id="PR00463">
    <property type="entry name" value="EP450I"/>
</dbReference>
<comment type="subcellular location">
    <subcellularLocation>
        <location evidence="2">Membrane</location>
        <topology evidence="2">Single-pass membrane protein</topology>
    </subcellularLocation>
</comment>
<accession>A0A8H7DCX5</accession>
<dbReference type="Proteomes" id="UP000623467">
    <property type="component" value="Unassembled WGS sequence"/>
</dbReference>
<keyword evidence="13" id="KW-0325">Glycoprotein</keyword>
<keyword evidence="7 14" id="KW-0479">Metal-binding</keyword>
<sequence length="561" mass="63210">MGSSQSLATLSRFANSPSAMLWAAVIAAGAMAVPLIFRKNIVSKNGLPIPSGPLFRYAFLRKYPERAIHAWAKIYGPLYSVWMGNQLFVVISDSRIARDLLVTQGAIFSGRKRYFMKSETILAGRAITGSTYNDKWRVRCLMRAFLTSKAVRDYADVLDYEASILVRSFYRACGDGTVSIEPVSYVGRYALNNMLTISYGTRTDSSSDPFVEKALVLAMEFMDLTGPWSNAIDFIPLLQWIPSKMKTRGKKLNKAMVEVYGAMFLQVKDRLTSGEAVPDCLVKTLVETAEKEKLDWEDTCMLAAAFTLGGVHSISGMIQWFIALLPSHPEVQARAHEELDRVIGRDQPPTTADEAKLPYVRAVIKELQRVHPPFWMGTPHYSTEDYEYNGVFIPKDTVVVLNCYTLHHNEERCKSPLLLVNGHVLTKDESGQTQTSTLFRLSLKPTGLMFNSDTFNPDRYMDDHLSCAESAKLSDPNERDHWAFGAGRRFCPGVVMAEQELWLAISRILWAFTVHSLPSEPISLEEYEGRSGRTPLPFKVRFTPRHDRVGKFLENINEITL</sequence>
<evidence type="ECO:0000256" key="7">
    <source>
        <dbReference type="ARBA" id="ARBA00022723"/>
    </source>
</evidence>
<evidence type="ECO:0000256" key="3">
    <source>
        <dbReference type="ARBA" id="ARBA00005179"/>
    </source>
</evidence>
<dbReference type="GO" id="GO:0020037">
    <property type="term" value="F:heme binding"/>
    <property type="evidence" value="ECO:0007669"/>
    <property type="project" value="InterPro"/>
</dbReference>
<dbReference type="InterPro" id="IPR036396">
    <property type="entry name" value="Cyt_P450_sf"/>
</dbReference>
<name>A0A8H7DCX5_9AGAR</name>
<evidence type="ECO:0000256" key="1">
    <source>
        <dbReference type="ARBA" id="ARBA00001971"/>
    </source>
</evidence>
<proteinExistence type="inferred from homology"/>
<evidence type="ECO:0000313" key="17">
    <source>
        <dbReference type="EMBL" id="KAF7367001.1"/>
    </source>
</evidence>
<dbReference type="CDD" id="cd11065">
    <property type="entry name" value="CYP64-like"/>
    <property type="match status" value="1"/>
</dbReference>
<evidence type="ECO:0000256" key="15">
    <source>
        <dbReference type="RuleBase" id="RU000461"/>
    </source>
</evidence>
<protein>
    <submittedName>
        <fullName evidence="17">Cytochrome P450 2F2</fullName>
    </submittedName>
</protein>
<comment type="caution">
    <text evidence="17">The sequence shown here is derived from an EMBL/GenBank/DDBJ whole genome shotgun (WGS) entry which is preliminary data.</text>
</comment>
<keyword evidence="6 16" id="KW-0812">Transmembrane</keyword>
<keyword evidence="11 15" id="KW-0503">Monooxygenase</keyword>
<evidence type="ECO:0000256" key="13">
    <source>
        <dbReference type="ARBA" id="ARBA00023180"/>
    </source>
</evidence>
<gene>
    <name evidence="17" type="ORF">MSAN_00959000</name>
</gene>
<dbReference type="PROSITE" id="PS00086">
    <property type="entry name" value="CYTOCHROME_P450"/>
    <property type="match status" value="1"/>
</dbReference>
<comment type="pathway">
    <text evidence="3">Secondary metabolite biosynthesis.</text>
</comment>
<keyword evidence="12 16" id="KW-0472">Membrane</keyword>
<dbReference type="InterPro" id="IPR017972">
    <property type="entry name" value="Cyt_P450_CS"/>
</dbReference>
<feature type="transmembrane region" description="Helical" evidence="16">
    <location>
        <begin position="20"/>
        <end position="37"/>
    </location>
</feature>
<comment type="cofactor">
    <cofactor evidence="1 14">
        <name>heme</name>
        <dbReference type="ChEBI" id="CHEBI:30413"/>
    </cofactor>
</comment>
<evidence type="ECO:0000256" key="10">
    <source>
        <dbReference type="ARBA" id="ARBA00023004"/>
    </source>
</evidence>
<comment type="similarity">
    <text evidence="4 15">Belongs to the cytochrome P450 family.</text>
</comment>
<evidence type="ECO:0000313" key="18">
    <source>
        <dbReference type="Proteomes" id="UP000623467"/>
    </source>
</evidence>
<dbReference type="InterPro" id="IPR050364">
    <property type="entry name" value="Cytochrome_P450_fung"/>
</dbReference>
<evidence type="ECO:0000256" key="2">
    <source>
        <dbReference type="ARBA" id="ARBA00004167"/>
    </source>
</evidence>
<keyword evidence="10 14" id="KW-0408">Iron</keyword>
<dbReference type="Gene3D" id="1.10.630.10">
    <property type="entry name" value="Cytochrome P450"/>
    <property type="match status" value="1"/>
</dbReference>
<evidence type="ECO:0000256" key="12">
    <source>
        <dbReference type="ARBA" id="ARBA00023136"/>
    </source>
</evidence>
<keyword evidence="8 16" id="KW-1133">Transmembrane helix</keyword>
<dbReference type="InterPro" id="IPR001128">
    <property type="entry name" value="Cyt_P450"/>
</dbReference>
<keyword evidence="18" id="KW-1185">Reference proteome</keyword>
<dbReference type="GO" id="GO:0005506">
    <property type="term" value="F:iron ion binding"/>
    <property type="evidence" value="ECO:0007669"/>
    <property type="project" value="InterPro"/>
</dbReference>
<dbReference type="OrthoDB" id="1470350at2759"/>